<comment type="caution">
    <text evidence="1">The sequence shown here is derived from an EMBL/GenBank/DDBJ whole genome shotgun (WGS) entry which is preliminary data.</text>
</comment>
<keyword evidence="2" id="KW-1185">Reference proteome</keyword>
<name>A0ABR9PE40_9ACTN</name>
<dbReference type="Pfam" id="PF04672">
    <property type="entry name" value="Methyltransf_19"/>
    <property type="match status" value="1"/>
</dbReference>
<organism evidence="1 2">
    <name type="scientific">Nocardiopsis coralli</name>
    <dbReference type="NCBI Taxonomy" id="2772213"/>
    <lineage>
        <taxon>Bacteria</taxon>
        <taxon>Bacillati</taxon>
        <taxon>Actinomycetota</taxon>
        <taxon>Actinomycetes</taxon>
        <taxon>Streptosporangiales</taxon>
        <taxon>Nocardiopsidaceae</taxon>
        <taxon>Nocardiopsis</taxon>
    </lineage>
</organism>
<protein>
    <submittedName>
        <fullName evidence="1">SAM-dependent methyltransferase</fullName>
    </submittedName>
</protein>
<dbReference type="EMBL" id="JADBGI010000034">
    <property type="protein sequence ID" value="MBE3002089.1"/>
    <property type="molecule type" value="Genomic_DNA"/>
</dbReference>
<dbReference type="GO" id="GO:0008168">
    <property type="term" value="F:methyltransferase activity"/>
    <property type="evidence" value="ECO:0007669"/>
    <property type="project" value="UniProtKB-KW"/>
</dbReference>
<evidence type="ECO:0000313" key="2">
    <source>
        <dbReference type="Proteomes" id="UP000806528"/>
    </source>
</evidence>
<gene>
    <name evidence="1" type="ORF">IDM40_25810</name>
</gene>
<dbReference type="SUPFAM" id="SSF53335">
    <property type="entry name" value="S-adenosyl-L-methionine-dependent methyltransferases"/>
    <property type="match status" value="1"/>
</dbReference>
<evidence type="ECO:0000313" key="1">
    <source>
        <dbReference type="EMBL" id="MBE3002089.1"/>
    </source>
</evidence>
<dbReference type="GO" id="GO:0032259">
    <property type="term" value="P:methylation"/>
    <property type="evidence" value="ECO:0007669"/>
    <property type="project" value="UniProtKB-KW"/>
</dbReference>
<dbReference type="Proteomes" id="UP000806528">
    <property type="component" value="Unassembled WGS sequence"/>
</dbReference>
<sequence length="272" mass="30034">MTDDRAHGHVPQPQLDTSVPQSARVWNYWLGGKDNYPSDRAVGDHIRRTNPHIVEIAVAARAFLVRAVTHLTRDVGIRQFLDVGTGLPTANNTHEVAQAIAPDARIVYSDHDPLVLAHARALLVGTDEGATDYIDADLREPDVILSRAARTLDFDQPIALMLMGVVGHITDDEEAYSLVRRLVAALPSGSHLVLYDDTNVIHPETMNEMTRSWNETGQNPRVNRTPEKIAGFFEGLELLDPGVVSVSRWRPDEVEVGETVEVDDFCGVGRKP</sequence>
<keyword evidence="1" id="KW-0808">Transferase</keyword>
<dbReference type="InterPro" id="IPR006764">
    <property type="entry name" value="SAM_dep_MeTrfase_SAV2177_type"/>
</dbReference>
<proteinExistence type="predicted"/>
<keyword evidence="1" id="KW-0489">Methyltransferase</keyword>
<dbReference type="InterPro" id="IPR029063">
    <property type="entry name" value="SAM-dependent_MTases_sf"/>
</dbReference>
<dbReference type="RefSeq" id="WP_193124680.1">
    <property type="nucleotide sequence ID" value="NZ_JADBGI010000034.1"/>
</dbReference>
<accession>A0ABR9PE40</accession>
<dbReference type="Gene3D" id="3.40.50.150">
    <property type="entry name" value="Vaccinia Virus protein VP39"/>
    <property type="match status" value="1"/>
</dbReference>
<reference evidence="1 2" key="1">
    <citation type="submission" date="2020-09" db="EMBL/GenBank/DDBJ databases">
        <title>Diversity and distribution of actinomycetes associated with coral in the coast of Hainan.</title>
        <authorList>
            <person name="Li F."/>
        </authorList>
    </citation>
    <scope>NUCLEOTIDE SEQUENCE [LARGE SCALE GENOMIC DNA]</scope>
    <source>
        <strain evidence="1 2">HNM0947</strain>
    </source>
</reference>
<dbReference type="PIRSF" id="PIRSF017393">
    <property type="entry name" value="MTase_SAV2177"/>
    <property type="match status" value="1"/>
</dbReference>